<feature type="domain" description="PE" evidence="1">
    <location>
        <begin position="11"/>
        <end position="96"/>
    </location>
</feature>
<dbReference type="STRING" id="1962155.B1813_17305"/>
<organism evidence="2 3">
    <name type="scientific">Saccharomonospora piscinae</name>
    <dbReference type="NCBI Taxonomy" id="687388"/>
    <lineage>
        <taxon>Bacteria</taxon>
        <taxon>Bacillati</taxon>
        <taxon>Actinomycetota</taxon>
        <taxon>Actinomycetes</taxon>
        <taxon>Pseudonocardiales</taxon>
        <taxon>Pseudonocardiaceae</taxon>
        <taxon>Saccharomonospora</taxon>
    </lineage>
</organism>
<sequence length="109" mass="11024">MSTGDGFGVDTGGLAARADEFAALADRARAVVRRLAEELDAVPAPWGGDAVGRGFAAVHGEPAARAREQLEHLPGEFERFGGTLAEAATAYGSAESGAAEAVREAGRAG</sequence>
<reference evidence="2 3" key="1">
    <citation type="submission" date="2017-02" db="EMBL/GenBank/DDBJ databases">
        <title>Draft genome of Saccharomonospora sp. 154.</title>
        <authorList>
            <person name="Alonso-Carmona G.S."/>
            <person name="De La Haba R."/>
            <person name="Vera-Gargallo B."/>
            <person name="Sandoval-Trujillo A.H."/>
            <person name="Ramirez-Duran N."/>
            <person name="Ventosa A."/>
        </authorList>
    </citation>
    <scope>NUCLEOTIDE SEQUENCE [LARGE SCALE GENOMIC DNA]</scope>
    <source>
        <strain evidence="2 3">LRS4.154</strain>
    </source>
</reference>
<comment type="caution">
    <text evidence="2">The sequence shown here is derived from an EMBL/GenBank/DDBJ whole genome shotgun (WGS) entry which is preliminary data.</text>
</comment>
<evidence type="ECO:0000259" key="1">
    <source>
        <dbReference type="Pfam" id="PF00934"/>
    </source>
</evidence>
<keyword evidence="3" id="KW-1185">Reference proteome</keyword>
<protein>
    <recommendedName>
        <fullName evidence="1">PE domain-containing protein</fullName>
    </recommendedName>
</protein>
<dbReference type="AlphaFoldDB" id="A0A1V8ZZI5"/>
<evidence type="ECO:0000313" key="2">
    <source>
        <dbReference type="EMBL" id="OQO90339.1"/>
    </source>
</evidence>
<accession>A0A1V8ZZI5</accession>
<dbReference type="Pfam" id="PF00934">
    <property type="entry name" value="PE"/>
    <property type="match status" value="1"/>
</dbReference>
<dbReference type="Proteomes" id="UP000192591">
    <property type="component" value="Unassembled WGS sequence"/>
</dbReference>
<dbReference type="Gene3D" id="1.10.287.1060">
    <property type="entry name" value="ESAT-6-like"/>
    <property type="match status" value="1"/>
</dbReference>
<dbReference type="InterPro" id="IPR000084">
    <property type="entry name" value="PE-PGRS_N"/>
</dbReference>
<dbReference type="InterPro" id="IPR036689">
    <property type="entry name" value="ESAT-6-like_sf"/>
</dbReference>
<gene>
    <name evidence="2" type="ORF">B1813_17305</name>
</gene>
<dbReference type="RefSeq" id="WP_081193864.1">
    <property type="nucleotide sequence ID" value="NZ_MWIH01000007.1"/>
</dbReference>
<dbReference type="EMBL" id="MWIH01000007">
    <property type="protein sequence ID" value="OQO90339.1"/>
    <property type="molecule type" value="Genomic_DNA"/>
</dbReference>
<dbReference type="SUPFAM" id="SSF140453">
    <property type="entry name" value="EsxAB dimer-like"/>
    <property type="match status" value="1"/>
</dbReference>
<evidence type="ECO:0000313" key="3">
    <source>
        <dbReference type="Proteomes" id="UP000192591"/>
    </source>
</evidence>
<proteinExistence type="predicted"/>
<name>A0A1V8ZZI5_SACPI</name>